<evidence type="ECO:0000256" key="2">
    <source>
        <dbReference type="PIRSR" id="PIRSR039004-2"/>
    </source>
</evidence>
<feature type="binding site" evidence="1">
    <location>
        <position position="267"/>
    </location>
    <ligand>
        <name>Zn(2+)</name>
        <dbReference type="ChEBI" id="CHEBI:29105"/>
        <label>1</label>
    </ligand>
</feature>
<dbReference type="SUPFAM" id="SSF51556">
    <property type="entry name" value="Metallo-dependent hydrolases"/>
    <property type="match status" value="1"/>
</dbReference>
<dbReference type="NCBIfam" id="NF006689">
    <property type="entry name" value="PRK09237.1"/>
    <property type="match status" value="1"/>
</dbReference>
<sequence>MLDLVIKNGRTIDNRPIEIGIKAEKIAIVAEEITELSQSLFDAKGAIISAGWIDSHVHCYEKMSLYYDFPDEIGIKKGVTTVIDAGTAGEKNIEDFYQISKNAKTNVLAMMNISESGIVHQDELADLSKINEEKNLDRIAQLPDFIVGIKARISKTVVGNNGVIPLKMAKQLQRKANHLPLMVHIGSAPPTLDEVLELLEAGDIVTHCYNGKPNGILDEKGQLKSFVIDAYKRGVLFDIGHGTDSFNFKVGKKAIQEAFLCQTISTDIYHRNRENGPVYDLATTMEKALYLGIDKQEVLKMVTENPAKNFHLDSKGQLEVGKDADLTLFKFEDAEKVLIDSNGNEVTITQQIHPIAAVVGGEVHVIEEE</sequence>
<feature type="binding site" description="via carbamate group" evidence="1">
    <location>
        <position position="150"/>
    </location>
    <ligand>
        <name>Zn(2+)</name>
        <dbReference type="ChEBI" id="CHEBI:29105"/>
        <label>2</label>
    </ligand>
</feature>
<reference evidence="4" key="1">
    <citation type="journal article" date="2014" name="Int. J. Syst. Evol. Microbiol.">
        <title>Complete genome sequence of Corynebacterium casei LMG S-19264T (=DSM 44701T), isolated from a smear-ripened cheese.</title>
        <authorList>
            <consortium name="US DOE Joint Genome Institute (JGI-PGF)"/>
            <person name="Walter F."/>
            <person name="Albersmeier A."/>
            <person name="Kalinowski J."/>
            <person name="Ruckert C."/>
        </authorList>
    </citation>
    <scope>NUCLEOTIDE SEQUENCE</scope>
    <source>
        <strain evidence="4">CCM 8433</strain>
    </source>
</reference>
<evidence type="ECO:0000313" key="5">
    <source>
        <dbReference type="Proteomes" id="UP000622610"/>
    </source>
</evidence>
<dbReference type="Pfam" id="PF22647">
    <property type="entry name" value="EF_0837-like_N"/>
    <property type="match status" value="1"/>
</dbReference>
<reference evidence="4" key="2">
    <citation type="submission" date="2020-09" db="EMBL/GenBank/DDBJ databases">
        <authorList>
            <person name="Sun Q."/>
            <person name="Sedlacek I."/>
        </authorList>
    </citation>
    <scope>NUCLEOTIDE SEQUENCE</scope>
    <source>
        <strain evidence="4">CCM 8433</strain>
    </source>
</reference>
<dbReference type="Gene3D" id="3.20.20.140">
    <property type="entry name" value="Metal-dependent hydrolases"/>
    <property type="match status" value="1"/>
</dbReference>
<dbReference type="NCBIfam" id="TIGR03583">
    <property type="entry name" value="EF_0837"/>
    <property type="match status" value="1"/>
</dbReference>
<keyword evidence="1" id="KW-0479">Metal-binding</keyword>
<keyword evidence="5" id="KW-1185">Reference proteome</keyword>
<proteinExistence type="predicted"/>
<dbReference type="PIRSF" id="PIRSF039004">
    <property type="entry name" value="ADE_EF_0837"/>
    <property type="match status" value="1"/>
</dbReference>
<dbReference type="PANTHER" id="PTHR42717">
    <property type="entry name" value="DIHYDROOROTASE-RELATED"/>
    <property type="match status" value="1"/>
</dbReference>
<feature type="binding site" evidence="1">
    <location>
        <position position="58"/>
    </location>
    <ligand>
        <name>Zn(2+)</name>
        <dbReference type="ChEBI" id="CHEBI:29105"/>
        <label>1</label>
    </ligand>
</feature>
<feature type="binding site" evidence="1">
    <location>
        <position position="184"/>
    </location>
    <ligand>
        <name>Zn(2+)</name>
        <dbReference type="ChEBI" id="CHEBI:29105"/>
        <label>2</label>
    </ligand>
</feature>
<dbReference type="GO" id="GO:0019213">
    <property type="term" value="F:deacetylase activity"/>
    <property type="evidence" value="ECO:0007669"/>
    <property type="project" value="InterPro"/>
</dbReference>
<feature type="binding site" evidence="1">
    <location>
        <position position="56"/>
    </location>
    <ligand>
        <name>Zn(2+)</name>
        <dbReference type="ChEBI" id="CHEBI:29105"/>
        <label>1</label>
    </ligand>
</feature>
<dbReference type="Gene3D" id="2.30.40.10">
    <property type="entry name" value="Urease, subunit C, domain 1"/>
    <property type="match status" value="1"/>
</dbReference>
<keyword evidence="1" id="KW-0862">Zinc</keyword>
<dbReference type="InterPro" id="IPR011059">
    <property type="entry name" value="Metal-dep_hydrolase_composite"/>
</dbReference>
<feature type="binding site" description="via carbamate group" evidence="1">
    <location>
        <position position="150"/>
    </location>
    <ligand>
        <name>Zn(2+)</name>
        <dbReference type="ChEBI" id="CHEBI:29105"/>
        <label>1</label>
    </ligand>
</feature>
<dbReference type="GO" id="GO:0046872">
    <property type="term" value="F:metal ion binding"/>
    <property type="evidence" value="ECO:0007669"/>
    <property type="project" value="UniProtKB-KW"/>
</dbReference>
<evidence type="ECO:0000256" key="1">
    <source>
        <dbReference type="PIRSR" id="PIRSR039004-1"/>
    </source>
</evidence>
<dbReference type="RefSeq" id="WP_188367472.1">
    <property type="nucleotide sequence ID" value="NZ_BMDT01000004.1"/>
</dbReference>
<dbReference type="Proteomes" id="UP000622610">
    <property type="component" value="Unassembled WGS sequence"/>
</dbReference>
<dbReference type="EMBL" id="BMDT01000004">
    <property type="protein sequence ID" value="GGI65519.1"/>
    <property type="molecule type" value="Genomic_DNA"/>
</dbReference>
<dbReference type="InterPro" id="IPR032466">
    <property type="entry name" value="Metal_Hydrolase"/>
</dbReference>
<dbReference type="InterPro" id="IPR047601">
    <property type="entry name" value="EF_0837-like"/>
</dbReference>
<protein>
    <submittedName>
        <fullName evidence="4">Deacetylase</fullName>
    </submittedName>
</protein>
<name>A0A917JHR4_9ENTE</name>
<dbReference type="InterPro" id="IPR020043">
    <property type="entry name" value="Deacetylase_Atu3266-like"/>
</dbReference>
<feature type="modified residue" description="N6-carboxylysine" evidence="2">
    <location>
        <position position="150"/>
    </location>
</feature>
<feature type="binding site" evidence="1">
    <location>
        <position position="207"/>
    </location>
    <ligand>
        <name>Zn(2+)</name>
        <dbReference type="ChEBI" id="CHEBI:29105"/>
        <label>2</label>
    </ligand>
</feature>
<comment type="caution">
    <text evidence="4">The sequence shown here is derived from an EMBL/GenBank/DDBJ whole genome shotgun (WGS) entry which is preliminary data.</text>
</comment>
<dbReference type="GO" id="GO:0016810">
    <property type="term" value="F:hydrolase activity, acting on carbon-nitrogen (but not peptide) bonds"/>
    <property type="evidence" value="ECO:0007669"/>
    <property type="project" value="InterPro"/>
</dbReference>
<dbReference type="SUPFAM" id="SSF51338">
    <property type="entry name" value="Composite domain of metallo-dependent hydrolases"/>
    <property type="match status" value="1"/>
</dbReference>
<evidence type="ECO:0000256" key="3">
    <source>
        <dbReference type="PIRSR" id="PIRSR039004-3"/>
    </source>
</evidence>
<dbReference type="PANTHER" id="PTHR42717:SF1">
    <property type="entry name" value="IMIDAZOLONEPROPIONASE AND RELATED AMIDOHYDROLASES"/>
    <property type="match status" value="1"/>
</dbReference>
<dbReference type="AlphaFoldDB" id="A0A917JHR4"/>
<feature type="site" description="Transition state stabilizer" evidence="3">
    <location>
        <position position="152"/>
    </location>
</feature>
<organism evidence="4 5">
    <name type="scientific">Enterococcus alcedinis</name>
    <dbReference type="NCBI Taxonomy" id="1274384"/>
    <lineage>
        <taxon>Bacteria</taxon>
        <taxon>Bacillati</taxon>
        <taxon>Bacillota</taxon>
        <taxon>Bacilli</taxon>
        <taxon>Lactobacillales</taxon>
        <taxon>Enterococcaceae</taxon>
        <taxon>Enterococcus</taxon>
    </lineage>
</organism>
<accession>A0A917JHR4</accession>
<evidence type="ECO:0000313" key="4">
    <source>
        <dbReference type="EMBL" id="GGI65519.1"/>
    </source>
</evidence>
<gene>
    <name evidence="4" type="ORF">GCM10011482_11730</name>
</gene>